<evidence type="ECO:0000259" key="3">
    <source>
        <dbReference type="PROSITE" id="PS50893"/>
    </source>
</evidence>
<name>A0ABT1GWZ6_9NOCA</name>
<dbReference type="InterPro" id="IPR003593">
    <property type="entry name" value="AAA+_ATPase"/>
</dbReference>
<keyword evidence="2 4" id="KW-0067">ATP-binding</keyword>
<keyword evidence="5" id="KW-1185">Reference proteome</keyword>
<dbReference type="PANTHER" id="PTHR42794:SF2">
    <property type="entry name" value="ABC TRANSPORTER ATP-BINDING PROTEIN"/>
    <property type="match status" value="1"/>
</dbReference>
<dbReference type="SUPFAM" id="SSF52540">
    <property type="entry name" value="P-loop containing nucleoside triphosphate hydrolases"/>
    <property type="match status" value="1"/>
</dbReference>
<protein>
    <submittedName>
        <fullName evidence="4">Iron complex transport system ATP-binding protein</fullName>
    </submittedName>
</protein>
<dbReference type="CDD" id="cd03214">
    <property type="entry name" value="ABC_Iron-Siderophores_B12_Hemin"/>
    <property type="match status" value="1"/>
</dbReference>
<dbReference type="InterPro" id="IPR027417">
    <property type="entry name" value="P-loop_NTPase"/>
</dbReference>
<dbReference type="InterPro" id="IPR003439">
    <property type="entry name" value="ABC_transporter-like_ATP-bd"/>
</dbReference>
<dbReference type="PROSITE" id="PS00211">
    <property type="entry name" value="ABC_TRANSPORTER_1"/>
    <property type="match status" value="1"/>
</dbReference>
<reference evidence="4 5" key="1">
    <citation type="submission" date="2022-06" db="EMBL/GenBank/DDBJ databases">
        <title>Genomic Encyclopedia of Archaeal and Bacterial Type Strains, Phase II (KMG-II): from individual species to whole genera.</title>
        <authorList>
            <person name="Goeker M."/>
        </authorList>
    </citation>
    <scope>NUCLEOTIDE SEQUENCE [LARGE SCALE GENOMIC DNA]</scope>
    <source>
        <strain evidence="4 5">DSM 45037</strain>
    </source>
</reference>
<dbReference type="SMART" id="SM00382">
    <property type="entry name" value="AAA"/>
    <property type="match status" value="1"/>
</dbReference>
<dbReference type="Gene3D" id="3.40.50.300">
    <property type="entry name" value="P-loop containing nucleotide triphosphate hydrolases"/>
    <property type="match status" value="1"/>
</dbReference>
<feature type="domain" description="ABC transporter" evidence="3">
    <location>
        <begin position="9"/>
        <end position="241"/>
    </location>
</feature>
<evidence type="ECO:0000313" key="4">
    <source>
        <dbReference type="EMBL" id="MCP2159512.1"/>
    </source>
</evidence>
<dbReference type="PANTHER" id="PTHR42794">
    <property type="entry name" value="HEMIN IMPORT ATP-BINDING PROTEIN HMUV"/>
    <property type="match status" value="1"/>
</dbReference>
<comment type="caution">
    <text evidence="4">The sequence shown here is derived from an EMBL/GenBank/DDBJ whole genome shotgun (WGS) entry which is preliminary data.</text>
</comment>
<dbReference type="InterPro" id="IPR017871">
    <property type="entry name" value="ABC_transporter-like_CS"/>
</dbReference>
<sequence length="263" mass="28191">MTTTDAPAVRYDEVTVTLGGTTILDELRLQVGAGRFVGLIGPNGSGKTTVLRCLYRALSPDAGRVVVGDTDVADIPLRENARRVAALTQSSAMFLDFSVREVIRTGRLPHTRLLHSLSAADDEACARAMTDAGVTHLADRRFSDLSGGESQRVLIARAFAQDAPLLALDEPTNHLDVRHQYGVLEAARRRGVTVLAALHDLNIAAQFCTDLAVVSDGRVVVAGTPAEVLTADTVRTWFGIVGHVVTHPRLGVPQIIFDEGNPR</sequence>
<evidence type="ECO:0000256" key="2">
    <source>
        <dbReference type="ARBA" id="ARBA00022840"/>
    </source>
</evidence>
<dbReference type="RefSeq" id="WP_253653073.1">
    <property type="nucleotide sequence ID" value="NZ_BAAAOE010000004.1"/>
</dbReference>
<evidence type="ECO:0000313" key="5">
    <source>
        <dbReference type="Proteomes" id="UP001205740"/>
    </source>
</evidence>
<organism evidence="4 5">
    <name type="scientific">Williamsia serinedens</name>
    <dbReference type="NCBI Taxonomy" id="391736"/>
    <lineage>
        <taxon>Bacteria</taxon>
        <taxon>Bacillati</taxon>
        <taxon>Actinomycetota</taxon>
        <taxon>Actinomycetes</taxon>
        <taxon>Mycobacteriales</taxon>
        <taxon>Nocardiaceae</taxon>
        <taxon>Williamsia</taxon>
    </lineage>
</organism>
<dbReference type="PROSITE" id="PS50893">
    <property type="entry name" value="ABC_TRANSPORTER_2"/>
    <property type="match status" value="1"/>
</dbReference>
<proteinExistence type="predicted"/>
<dbReference type="Proteomes" id="UP001205740">
    <property type="component" value="Unassembled WGS sequence"/>
</dbReference>
<evidence type="ECO:0000256" key="1">
    <source>
        <dbReference type="ARBA" id="ARBA00022741"/>
    </source>
</evidence>
<accession>A0ABT1GWZ6</accession>
<dbReference type="Pfam" id="PF00005">
    <property type="entry name" value="ABC_tran"/>
    <property type="match status" value="1"/>
</dbReference>
<dbReference type="GO" id="GO:0005524">
    <property type="term" value="F:ATP binding"/>
    <property type="evidence" value="ECO:0007669"/>
    <property type="project" value="UniProtKB-KW"/>
</dbReference>
<dbReference type="EMBL" id="JAMTCG010000001">
    <property type="protein sequence ID" value="MCP2159512.1"/>
    <property type="molecule type" value="Genomic_DNA"/>
</dbReference>
<keyword evidence="1" id="KW-0547">Nucleotide-binding</keyword>
<gene>
    <name evidence="4" type="ORF">LX12_000676</name>
</gene>